<reference evidence="2 3" key="1">
    <citation type="journal article" date="2021" name="Int. J. Syst. Evol. Microbiol.">
        <title>Classification of three corynebacterial strains isolated from a small paddock in North Rhine-Westphalia: proposal of &lt;i&gt;Corynebacterium kalinowskii&lt;/i&gt; sp. nov., &lt;i&gt;Corynebacterium comes&lt;/i&gt; sp. nov. and &lt;i&gt;Corynebacterium occultum&lt;/i&gt; sp. nov.</title>
        <authorList>
            <person name="Schaffert L."/>
            <person name="Ruwe M."/>
            <person name="Milse J."/>
            <person name="Hanuschka K."/>
            <person name="Ortseifen V."/>
            <person name="Droste J."/>
            <person name="Brandt D."/>
            <person name="Schl L."/>
            <person name="Kutter Y."/>
            <person name="Vinke S."/>
            <person name="Vieh P."/>
            <person name="Jacob L."/>
            <person name="L N.C."/>
            <person name="Schulte-Berndt E."/>
            <person name="Hain C."/>
            <person name="Linder M."/>
            <person name="Schmidt P."/>
            <person name="Wollenschl L."/>
            <person name="Luttermann T."/>
            <person name="Thieme E."/>
            <person name="Hassa J."/>
            <person name="Haak M."/>
            <person name="Wittchen M."/>
            <person name="Mentz A."/>
            <person name="Persicke M."/>
            <person name="Busche T."/>
            <person name="R C."/>
        </authorList>
    </citation>
    <scope>NUCLEOTIDE SEQUENCE [LARGE SCALE GENOMIC DNA]</scope>
    <source>
        <strain evidence="2 3">2019</strain>
    </source>
</reference>
<feature type="transmembrane region" description="Helical" evidence="1">
    <location>
        <begin position="87"/>
        <end position="106"/>
    </location>
</feature>
<keyword evidence="1" id="KW-0812">Transmembrane</keyword>
<gene>
    <name evidence="2" type="ORF">CETAM_01305</name>
</gene>
<proteinExistence type="predicted"/>
<feature type="transmembrane region" description="Helical" evidence="1">
    <location>
        <begin position="126"/>
        <end position="144"/>
    </location>
</feature>
<protein>
    <recommendedName>
        <fullName evidence="4">DUF4383 domain-containing protein</fullName>
    </recommendedName>
</protein>
<feature type="transmembrane region" description="Helical" evidence="1">
    <location>
        <begin position="16"/>
        <end position="36"/>
    </location>
</feature>
<organism evidence="2 3">
    <name type="scientific">Corynebacterium comes</name>
    <dbReference type="NCBI Taxonomy" id="2675218"/>
    <lineage>
        <taxon>Bacteria</taxon>
        <taxon>Bacillati</taxon>
        <taxon>Actinomycetota</taxon>
        <taxon>Actinomycetes</taxon>
        <taxon>Mycobacteriales</taxon>
        <taxon>Corynebacteriaceae</taxon>
        <taxon>Corynebacterium</taxon>
    </lineage>
</organism>
<keyword evidence="3" id="KW-1185">Reference proteome</keyword>
<dbReference type="AlphaFoldDB" id="A0A6B8VV34"/>
<dbReference type="Pfam" id="PF14325">
    <property type="entry name" value="DUF4383"/>
    <property type="match status" value="1"/>
</dbReference>
<dbReference type="Proteomes" id="UP000425178">
    <property type="component" value="Chromosome"/>
</dbReference>
<evidence type="ECO:0000256" key="1">
    <source>
        <dbReference type="SAM" id="Phobius"/>
    </source>
</evidence>
<accession>A0A6B8VV34</accession>
<evidence type="ECO:0000313" key="3">
    <source>
        <dbReference type="Proteomes" id="UP000425178"/>
    </source>
</evidence>
<name>A0A6B8VV34_9CORY</name>
<keyword evidence="1" id="KW-0472">Membrane</keyword>
<feature type="transmembrane region" description="Helical" evidence="1">
    <location>
        <begin position="56"/>
        <end position="80"/>
    </location>
</feature>
<sequence>MSVTNRPRVRAGRSPVQIVALIVGVVFLLVGVAGFIPGLTTNYDALQMAGHESEAMLLGVFQVSILHNIVHLLFGVAGIAMSRSAGGARAFLLVGGLIYLALFVYGLLIDHGSPANFVPLNDADNWLHLGLGAAMVGLSFLPRLTPSAETAH</sequence>
<evidence type="ECO:0000313" key="2">
    <source>
        <dbReference type="EMBL" id="QGU03547.1"/>
    </source>
</evidence>
<keyword evidence="1" id="KW-1133">Transmembrane helix</keyword>
<evidence type="ECO:0008006" key="4">
    <source>
        <dbReference type="Google" id="ProtNLM"/>
    </source>
</evidence>
<dbReference type="EMBL" id="CP046453">
    <property type="protein sequence ID" value="QGU03547.1"/>
    <property type="molecule type" value="Genomic_DNA"/>
</dbReference>
<dbReference type="KEGG" id="ccoe:CETAM_01305"/>
<dbReference type="RefSeq" id="WP_156226717.1">
    <property type="nucleotide sequence ID" value="NZ_CP046453.1"/>
</dbReference>